<organism evidence="3 4">
    <name type="scientific">Steinernema glaseri</name>
    <dbReference type="NCBI Taxonomy" id="37863"/>
    <lineage>
        <taxon>Eukaryota</taxon>
        <taxon>Metazoa</taxon>
        <taxon>Ecdysozoa</taxon>
        <taxon>Nematoda</taxon>
        <taxon>Chromadorea</taxon>
        <taxon>Rhabditida</taxon>
        <taxon>Tylenchina</taxon>
        <taxon>Panagrolaimomorpha</taxon>
        <taxon>Strongyloidoidea</taxon>
        <taxon>Steinernematidae</taxon>
        <taxon>Steinernema</taxon>
    </lineage>
</organism>
<feature type="transmembrane region" description="Helical" evidence="1">
    <location>
        <begin position="417"/>
        <end position="441"/>
    </location>
</feature>
<evidence type="ECO:0000313" key="4">
    <source>
        <dbReference type="WBParaSite" id="L893_g2467.t1"/>
    </source>
</evidence>
<keyword evidence="1" id="KW-0812">Transmembrane</keyword>
<keyword evidence="2" id="KW-0732">Signal</keyword>
<evidence type="ECO:0000256" key="1">
    <source>
        <dbReference type="SAM" id="Phobius"/>
    </source>
</evidence>
<proteinExistence type="predicted"/>
<evidence type="ECO:0000313" key="3">
    <source>
        <dbReference type="Proteomes" id="UP000095287"/>
    </source>
</evidence>
<keyword evidence="1" id="KW-1133">Transmembrane helix</keyword>
<sequence length="558" mass="62086">MATVLKFASFILLLLLLNGAESSPSNLQHHVSLARCLAGCAAKYTPDRTVERTLLSGEKVLERNESDTDFQLCSLGCEMPVFGAPFAGIHIGKDLYRTAKELAIKDLPPVINSIDAVCIEAQDESTTLLLGLDLTDKDINEPFICSIDVWAESLSLSGPVLVDRGYTLKTRFSLKYKFDAHHSYQFRAACYSFDGKLGQEVGSEWYRDDQLSADRAPLNIILEHQEKVNGQVSITLGWSKTISSLPWCKQKIYLTSNDTVDWEVSLDESKKIALNNLNFGTTYLVKSSPVTSSDNDVHGMKFTTKTCQAFSNSSYCSPLGVEALYHFIDIASDRIIIAWQYPALENVEEMAFFIVVRTADLVIHQELVKGSERTAVVNLNGRRGEYEVEVVAVDSKNRRSPPNVTKFHHPGSNRKDWILTALSLIVCLIILIILILSFTLARKLRNGEAQTEHSLESGSHIHQQPSPPAIYFSTPLNGGHRNTLPKSCFRNENREAISEIASISSISEPMKTSASMDIDERYFIFPIVSTPSISENGFKTSYLPDGEKITVPRIGTYL</sequence>
<protein>
    <submittedName>
        <fullName evidence="4">Protein kinase domain-containing protein</fullName>
    </submittedName>
</protein>
<reference evidence="4" key="1">
    <citation type="submission" date="2016-11" db="UniProtKB">
        <authorList>
            <consortium name="WormBaseParasite"/>
        </authorList>
    </citation>
    <scope>IDENTIFICATION</scope>
</reference>
<evidence type="ECO:0000256" key="2">
    <source>
        <dbReference type="SAM" id="SignalP"/>
    </source>
</evidence>
<feature type="signal peptide" evidence="2">
    <location>
        <begin position="1"/>
        <end position="22"/>
    </location>
</feature>
<dbReference type="WBParaSite" id="L893_g2467.t1">
    <property type="protein sequence ID" value="L893_g2467.t1"/>
    <property type="gene ID" value="L893_g2467"/>
</dbReference>
<dbReference type="Proteomes" id="UP000095287">
    <property type="component" value="Unplaced"/>
</dbReference>
<name>A0A1I7ZB97_9BILA</name>
<keyword evidence="1" id="KW-0472">Membrane</keyword>
<feature type="chain" id="PRO_5009313217" evidence="2">
    <location>
        <begin position="23"/>
        <end position="558"/>
    </location>
</feature>
<dbReference type="AlphaFoldDB" id="A0A1I7ZB97"/>
<accession>A0A1I7ZB97</accession>
<keyword evidence="3" id="KW-1185">Reference proteome</keyword>